<keyword evidence="4" id="KW-1185">Reference proteome</keyword>
<comment type="caution">
    <text evidence="3">The sequence shown here is derived from an EMBL/GenBank/DDBJ whole genome shotgun (WGS) entry which is preliminary data.</text>
</comment>
<dbReference type="PANTHER" id="PTHR36619:SF2">
    <property type="entry name" value="OS04G0208900 PROTEIN"/>
    <property type="match status" value="1"/>
</dbReference>
<dbReference type="EMBL" id="JBBPBK010000006">
    <property type="protein sequence ID" value="KAK9282901.1"/>
    <property type="molecule type" value="Genomic_DNA"/>
</dbReference>
<evidence type="ECO:0000313" key="3">
    <source>
        <dbReference type="EMBL" id="KAK9282901.1"/>
    </source>
</evidence>
<dbReference type="AlphaFoldDB" id="A0AAP0RW66"/>
<evidence type="ECO:0000313" key="4">
    <source>
        <dbReference type="Proteomes" id="UP001415857"/>
    </source>
</evidence>
<evidence type="ECO:0000256" key="1">
    <source>
        <dbReference type="SAM" id="MobiDB-lite"/>
    </source>
</evidence>
<organism evidence="3 4">
    <name type="scientific">Liquidambar formosana</name>
    <name type="common">Formosan gum</name>
    <dbReference type="NCBI Taxonomy" id="63359"/>
    <lineage>
        <taxon>Eukaryota</taxon>
        <taxon>Viridiplantae</taxon>
        <taxon>Streptophyta</taxon>
        <taxon>Embryophyta</taxon>
        <taxon>Tracheophyta</taxon>
        <taxon>Spermatophyta</taxon>
        <taxon>Magnoliopsida</taxon>
        <taxon>eudicotyledons</taxon>
        <taxon>Gunneridae</taxon>
        <taxon>Pentapetalae</taxon>
        <taxon>Saxifragales</taxon>
        <taxon>Altingiaceae</taxon>
        <taxon>Liquidambar</taxon>
    </lineage>
</organism>
<dbReference type="Proteomes" id="UP001415857">
    <property type="component" value="Unassembled WGS sequence"/>
</dbReference>
<keyword evidence="2" id="KW-0732">Signal</keyword>
<reference evidence="3 4" key="1">
    <citation type="journal article" date="2024" name="Plant J.">
        <title>Genome sequences and population genomics reveal climatic adaptation and genomic divergence between two closely related sweetgum species.</title>
        <authorList>
            <person name="Xu W.Q."/>
            <person name="Ren C.Q."/>
            <person name="Zhang X.Y."/>
            <person name="Comes H.P."/>
            <person name="Liu X.H."/>
            <person name="Li Y.G."/>
            <person name="Kettle C.J."/>
            <person name="Jalonen R."/>
            <person name="Gaisberger H."/>
            <person name="Ma Y.Z."/>
            <person name="Qiu Y.X."/>
        </authorList>
    </citation>
    <scope>NUCLEOTIDE SEQUENCE [LARGE SCALE GENOMIC DNA]</scope>
    <source>
        <strain evidence="3">Hangzhou</strain>
    </source>
</reference>
<name>A0AAP0RW66_LIQFO</name>
<feature type="compositionally biased region" description="Polar residues" evidence="1">
    <location>
        <begin position="78"/>
        <end position="95"/>
    </location>
</feature>
<protein>
    <submittedName>
        <fullName evidence="3">Uncharacterized protein</fullName>
    </submittedName>
</protein>
<proteinExistence type="predicted"/>
<sequence>MSNSLLFMALFSLFLLLTPPALTTGPSSISRVAAATRPLESRHEENYVNLNPRSNHGQHGFRSGDVKSCLPKGLRHSSAPSRYGNYNTLGSTVCSSDGHGSATP</sequence>
<gene>
    <name evidence="3" type="ORF">L1049_011126</name>
</gene>
<evidence type="ECO:0000256" key="2">
    <source>
        <dbReference type="SAM" id="SignalP"/>
    </source>
</evidence>
<feature type="region of interest" description="Disordered" evidence="1">
    <location>
        <begin position="46"/>
        <end position="104"/>
    </location>
</feature>
<feature type="chain" id="PRO_5042883378" evidence="2">
    <location>
        <begin position="24"/>
        <end position="104"/>
    </location>
</feature>
<feature type="signal peptide" evidence="2">
    <location>
        <begin position="1"/>
        <end position="23"/>
    </location>
</feature>
<accession>A0AAP0RW66</accession>
<dbReference type="PANTHER" id="PTHR36619">
    <property type="entry name" value="OS04G0208900 PROTEIN"/>
    <property type="match status" value="1"/>
</dbReference>
<feature type="compositionally biased region" description="Polar residues" evidence="1">
    <location>
        <begin position="48"/>
        <end position="57"/>
    </location>
</feature>